<dbReference type="SUPFAM" id="SSF53448">
    <property type="entry name" value="Nucleotide-diphospho-sugar transferases"/>
    <property type="match status" value="1"/>
</dbReference>
<dbReference type="Pfam" id="PF09837">
    <property type="entry name" value="DUF2064"/>
    <property type="match status" value="1"/>
</dbReference>
<proteinExistence type="predicted"/>
<dbReference type="AlphaFoldDB" id="A0A5C6X581"/>
<dbReference type="Proteomes" id="UP000321046">
    <property type="component" value="Unassembled WGS sequence"/>
</dbReference>
<reference evidence="1 2" key="1">
    <citation type="submission" date="2019-08" db="EMBL/GenBank/DDBJ databases">
        <title>Bradymonadales sp. TMQ2.</title>
        <authorList>
            <person name="Liang Q."/>
        </authorList>
    </citation>
    <scope>NUCLEOTIDE SEQUENCE [LARGE SCALE GENOMIC DNA]</scope>
    <source>
        <strain evidence="1 2">TMQ2</strain>
    </source>
</reference>
<sequence length="260" mass="28841">MLWRSRIPVAEEEQMAEHAHDEIVIFAKAPVAGRVKTRLQPALSEDESVVLYRAFVADVLELVGGWTAQEEHRRATLAWSGNDDAMTFQAAECLDIQRVEQGEGDLGARMRRAIEEARARGAGRVVIVGTDSPTLSEAHLDLAFDVLQRRDVVWGPSFDGGYYLVGVNTPSVSGGPGAEGVIFEGVAWSTESVLAQSWERASEAGLLSDLLGFWYDVDTFEDVKTLEFHLLEYLQSQGFEGARHTREVLLTWRHSGRLAR</sequence>
<dbReference type="OrthoDB" id="9798250at2"/>
<dbReference type="NCBIfam" id="TIGR04282">
    <property type="entry name" value="glyco_like_cofC"/>
    <property type="match status" value="1"/>
</dbReference>
<name>A0A5C6X581_9DELT</name>
<evidence type="ECO:0000313" key="2">
    <source>
        <dbReference type="Proteomes" id="UP000321046"/>
    </source>
</evidence>
<evidence type="ECO:0000313" key="1">
    <source>
        <dbReference type="EMBL" id="TXD36298.1"/>
    </source>
</evidence>
<dbReference type="InterPro" id="IPR018641">
    <property type="entry name" value="Trfase_1_rSAM/seldom-assoc"/>
</dbReference>
<dbReference type="EMBL" id="VOSL01000044">
    <property type="protein sequence ID" value="TXD36298.1"/>
    <property type="molecule type" value="Genomic_DNA"/>
</dbReference>
<keyword evidence="1" id="KW-0808">Transferase</keyword>
<comment type="caution">
    <text evidence="1">The sequence shown here is derived from an EMBL/GenBank/DDBJ whole genome shotgun (WGS) entry which is preliminary data.</text>
</comment>
<protein>
    <submittedName>
        <fullName evidence="1">Glycosyltransferase</fullName>
    </submittedName>
</protein>
<dbReference type="PANTHER" id="PTHR36529">
    <property type="entry name" value="SLL1095 PROTEIN"/>
    <property type="match status" value="1"/>
</dbReference>
<dbReference type="GO" id="GO:0016740">
    <property type="term" value="F:transferase activity"/>
    <property type="evidence" value="ECO:0007669"/>
    <property type="project" value="UniProtKB-KW"/>
</dbReference>
<dbReference type="PANTHER" id="PTHR36529:SF1">
    <property type="entry name" value="GLYCOSYLTRANSFERASE"/>
    <property type="match status" value="1"/>
</dbReference>
<dbReference type="InterPro" id="IPR029044">
    <property type="entry name" value="Nucleotide-diphossugar_trans"/>
</dbReference>
<gene>
    <name evidence="1" type="ORF">FRC96_09460</name>
</gene>
<dbReference type="Gene3D" id="3.90.550.10">
    <property type="entry name" value="Spore Coat Polysaccharide Biosynthesis Protein SpsA, Chain A"/>
    <property type="match status" value="1"/>
</dbReference>
<organism evidence="1 2">
    <name type="scientific">Lujinxingia vulgaris</name>
    <dbReference type="NCBI Taxonomy" id="2600176"/>
    <lineage>
        <taxon>Bacteria</taxon>
        <taxon>Deltaproteobacteria</taxon>
        <taxon>Bradymonadales</taxon>
        <taxon>Lujinxingiaceae</taxon>
        <taxon>Lujinxingia</taxon>
    </lineage>
</organism>
<accession>A0A5C6X581</accession>